<evidence type="ECO:0000259" key="4">
    <source>
        <dbReference type="Pfam" id="PF03816"/>
    </source>
</evidence>
<keyword evidence="3" id="KW-0812">Transmembrane</keyword>
<feature type="compositionally biased region" description="Low complexity" evidence="2">
    <location>
        <begin position="463"/>
        <end position="496"/>
    </location>
</feature>
<protein>
    <submittedName>
        <fullName evidence="5">LytR family transcriptional regulator</fullName>
    </submittedName>
</protein>
<comment type="similarity">
    <text evidence="1">Belongs to the LytR/CpsA/Psr (LCP) family.</text>
</comment>
<keyword evidence="6" id="KW-1185">Reference proteome</keyword>
<comment type="caution">
    <text evidence="5">The sequence shown here is derived from an EMBL/GenBank/DDBJ whole genome shotgun (WGS) entry which is preliminary data.</text>
</comment>
<dbReference type="AlphaFoldDB" id="A0A399JD07"/>
<feature type="transmembrane region" description="Helical" evidence="3">
    <location>
        <begin position="126"/>
        <end position="150"/>
    </location>
</feature>
<dbReference type="RefSeq" id="WP_119424065.1">
    <property type="nucleotide sequence ID" value="NZ_QQXK01000007.1"/>
</dbReference>
<dbReference type="PANTHER" id="PTHR33392:SF6">
    <property type="entry name" value="POLYISOPRENYL-TEICHOIC ACID--PEPTIDOGLYCAN TEICHOIC ACID TRANSFERASE TAGU"/>
    <property type="match status" value="1"/>
</dbReference>
<organism evidence="5 6">
    <name type="scientific">Galactobacter valiniphilus</name>
    <dbReference type="NCBI Taxonomy" id="2676122"/>
    <lineage>
        <taxon>Bacteria</taxon>
        <taxon>Bacillati</taxon>
        <taxon>Actinomycetota</taxon>
        <taxon>Actinomycetes</taxon>
        <taxon>Micrococcales</taxon>
        <taxon>Micrococcaceae</taxon>
        <taxon>Galactobacter</taxon>
    </lineage>
</organism>
<name>A0A399JD07_9MICC</name>
<evidence type="ECO:0000256" key="2">
    <source>
        <dbReference type="SAM" id="MobiDB-lite"/>
    </source>
</evidence>
<evidence type="ECO:0000256" key="3">
    <source>
        <dbReference type="SAM" id="Phobius"/>
    </source>
</evidence>
<gene>
    <name evidence="5" type="ORF">DWB68_05110</name>
</gene>
<evidence type="ECO:0000313" key="6">
    <source>
        <dbReference type="Proteomes" id="UP000265419"/>
    </source>
</evidence>
<dbReference type="InterPro" id="IPR004474">
    <property type="entry name" value="LytR_CpsA_psr"/>
</dbReference>
<dbReference type="NCBIfam" id="TIGR00350">
    <property type="entry name" value="lytR_cpsA_psr"/>
    <property type="match status" value="1"/>
</dbReference>
<reference evidence="5 6" key="1">
    <citation type="submission" date="2018-07" db="EMBL/GenBank/DDBJ databases">
        <title>Arthrobacter sp. nov., isolated from raw cow's milk with high bacterial count.</title>
        <authorList>
            <person name="Hahne J."/>
            <person name="Isele D."/>
            <person name="Lipski A."/>
        </authorList>
    </citation>
    <scope>NUCLEOTIDE SEQUENCE [LARGE SCALE GENOMIC DNA]</scope>
    <source>
        <strain evidence="5 6">JZ R-35</strain>
    </source>
</reference>
<feature type="domain" description="Cell envelope-related transcriptional attenuator" evidence="4">
    <location>
        <begin position="191"/>
        <end position="368"/>
    </location>
</feature>
<feature type="transmembrane region" description="Helical" evidence="3">
    <location>
        <begin position="28"/>
        <end position="46"/>
    </location>
</feature>
<keyword evidence="3" id="KW-1133">Transmembrane helix</keyword>
<feature type="transmembrane region" description="Helical" evidence="3">
    <location>
        <begin position="94"/>
        <end position="114"/>
    </location>
</feature>
<feature type="region of interest" description="Disordered" evidence="2">
    <location>
        <begin position="461"/>
        <end position="530"/>
    </location>
</feature>
<proteinExistence type="inferred from homology"/>
<dbReference type="PANTHER" id="PTHR33392">
    <property type="entry name" value="POLYISOPRENYL-TEICHOIC ACID--PEPTIDOGLYCAN TEICHOIC ACID TRANSFERASE TAGU"/>
    <property type="match status" value="1"/>
</dbReference>
<sequence>MSPSLLNQDDPLRHPEESSAPTRTKRAWTLWLLTLLVPGGAQVVAGNKRLGRAALTVTVACWALIVAAVVLLLVKRSWLISLVADSTFQLVGGIALALLALGWLALFLNTLAIIRPGLLAPGMKAIVPTAVVAAMVLTSGSLGYGSYVLLKGRDALSGIFASGPPIEAVDGRYNILVMGGDAGSDRIGLRPDSSAVWSIDAASGRTAVISIPRNLQNVPFPDNSPMHKIYPNGFNCGDECIFNAIYPTVAEKHADLYPGQDAGAEATKEAASAVTGLTVQAYVVVDMGGFKDLIDAMGGVTITSGGWVPYNTKKPWPGTTIKTHWFAPGEHHFTGNQALWFARSRDFTTDYHRIRRQQCLQQAMINQFTPQTLLTKFTGIMDTGKQIVHTDLPQGQLGDFVNLADMARKNAFLRLTLGAPDFGTAADKFSTFPDYELIHTRVDALVEKATDAGAKAAKEAQASKKAQASQKASDSAKASGSASSSAKASSTPKASSDTGSTVDENDGESTLKNHDDVPTTQPNGSPIDEDYLVRLEKSGLKYNLDLISQIAQNNDACTAG</sequence>
<feature type="transmembrane region" description="Helical" evidence="3">
    <location>
        <begin position="53"/>
        <end position="74"/>
    </location>
</feature>
<dbReference type="Pfam" id="PF03816">
    <property type="entry name" value="LytR_cpsA_psr"/>
    <property type="match status" value="1"/>
</dbReference>
<evidence type="ECO:0000256" key="1">
    <source>
        <dbReference type="ARBA" id="ARBA00006068"/>
    </source>
</evidence>
<dbReference type="Proteomes" id="UP000265419">
    <property type="component" value="Unassembled WGS sequence"/>
</dbReference>
<evidence type="ECO:0000313" key="5">
    <source>
        <dbReference type="EMBL" id="RII42920.1"/>
    </source>
</evidence>
<dbReference type="EMBL" id="QQXK01000007">
    <property type="protein sequence ID" value="RII42920.1"/>
    <property type="molecule type" value="Genomic_DNA"/>
</dbReference>
<keyword evidence="3" id="KW-0472">Membrane</keyword>
<feature type="region of interest" description="Disordered" evidence="2">
    <location>
        <begin position="1"/>
        <end position="21"/>
    </location>
</feature>
<dbReference type="InterPro" id="IPR050922">
    <property type="entry name" value="LytR/CpsA/Psr_CW_biosynth"/>
</dbReference>
<dbReference type="Gene3D" id="3.40.630.190">
    <property type="entry name" value="LCP protein"/>
    <property type="match status" value="1"/>
</dbReference>
<accession>A0A399JD07</accession>